<reference evidence="2" key="1">
    <citation type="submission" date="2020-10" db="EMBL/GenBank/DDBJ databases">
        <authorList>
            <person name="Castelo-Branco R."/>
            <person name="Eusebio N."/>
            <person name="Adriana R."/>
            <person name="Vieira A."/>
            <person name="Brugerolle De Fraissinette N."/>
            <person name="Rezende De Castro R."/>
            <person name="Schneider M.P."/>
            <person name="Vasconcelos V."/>
            <person name="Leao P.N."/>
        </authorList>
    </citation>
    <scope>NUCLEOTIDE SEQUENCE</scope>
    <source>
        <strain evidence="2">LEGE 11480</strain>
    </source>
</reference>
<dbReference type="Proteomes" id="UP000625316">
    <property type="component" value="Unassembled WGS sequence"/>
</dbReference>
<feature type="signal peptide" evidence="1">
    <location>
        <begin position="1"/>
        <end position="21"/>
    </location>
</feature>
<organism evidence="2 3">
    <name type="scientific">Romeriopsis navalis LEGE 11480</name>
    <dbReference type="NCBI Taxonomy" id="2777977"/>
    <lineage>
        <taxon>Bacteria</taxon>
        <taxon>Bacillati</taxon>
        <taxon>Cyanobacteriota</taxon>
        <taxon>Cyanophyceae</taxon>
        <taxon>Leptolyngbyales</taxon>
        <taxon>Leptolyngbyaceae</taxon>
        <taxon>Romeriopsis</taxon>
        <taxon>Romeriopsis navalis</taxon>
    </lineage>
</organism>
<gene>
    <name evidence="2" type="ORF">IQ266_14115</name>
</gene>
<name>A0A928VNI5_9CYAN</name>
<protein>
    <submittedName>
        <fullName evidence="2">Uncharacterized protein</fullName>
    </submittedName>
</protein>
<keyword evidence="3" id="KW-1185">Reference proteome</keyword>
<accession>A0A928VNI5</accession>
<sequence>MKRFWLALGPAIMLVPPWAAASWADRPLIFRVKQSFIVQTVKGKGYVLDQHEAQIAHRGDRLNRLKAGVQTRNGTMSLRSDTQTSELQLAPHTVLRITKIQPDPAGGSRIYLKVEQGSVKINLLPRNFVPPSPTNPPPTQLNGVRASLIPTWQHPTFKATPHI</sequence>
<comment type="caution">
    <text evidence="2">The sequence shown here is derived from an EMBL/GenBank/DDBJ whole genome shotgun (WGS) entry which is preliminary data.</text>
</comment>
<evidence type="ECO:0000313" key="2">
    <source>
        <dbReference type="EMBL" id="MBE9030867.1"/>
    </source>
</evidence>
<dbReference type="RefSeq" id="WP_264325696.1">
    <property type="nucleotide sequence ID" value="NZ_JADEXQ010000046.1"/>
</dbReference>
<keyword evidence="1" id="KW-0732">Signal</keyword>
<dbReference type="EMBL" id="JADEXQ010000046">
    <property type="protein sequence ID" value="MBE9030867.1"/>
    <property type="molecule type" value="Genomic_DNA"/>
</dbReference>
<evidence type="ECO:0000256" key="1">
    <source>
        <dbReference type="SAM" id="SignalP"/>
    </source>
</evidence>
<proteinExistence type="predicted"/>
<feature type="chain" id="PRO_5036896934" evidence="1">
    <location>
        <begin position="22"/>
        <end position="163"/>
    </location>
</feature>
<evidence type="ECO:0000313" key="3">
    <source>
        <dbReference type="Proteomes" id="UP000625316"/>
    </source>
</evidence>
<dbReference type="AlphaFoldDB" id="A0A928VNI5"/>